<keyword evidence="1" id="KW-0880">Kelch repeat</keyword>
<dbReference type="InterPro" id="IPR011705">
    <property type="entry name" value="BACK"/>
</dbReference>
<proteinExistence type="predicted"/>
<dbReference type="Gene3D" id="3.30.710.10">
    <property type="entry name" value="Potassium Channel Kv1.1, Chain A"/>
    <property type="match status" value="1"/>
</dbReference>
<evidence type="ECO:0000256" key="2">
    <source>
        <dbReference type="ARBA" id="ARBA00022737"/>
    </source>
</evidence>
<dbReference type="FunFam" id="1.25.40.420:FF:000001">
    <property type="entry name" value="Kelch-like family member 12"/>
    <property type="match status" value="1"/>
</dbReference>
<dbReference type="Gene3D" id="1.25.40.420">
    <property type="match status" value="1"/>
</dbReference>
<feature type="domain" description="BACK" evidence="3">
    <location>
        <begin position="65"/>
        <end position="166"/>
    </location>
</feature>
<evidence type="ECO:0000256" key="1">
    <source>
        <dbReference type="ARBA" id="ARBA00022441"/>
    </source>
</evidence>
<dbReference type="SMART" id="SM00875">
    <property type="entry name" value="BACK"/>
    <property type="match status" value="1"/>
</dbReference>
<dbReference type="Pfam" id="PF00651">
    <property type="entry name" value="BTB"/>
    <property type="match status" value="1"/>
</dbReference>
<evidence type="ECO:0000259" key="3">
    <source>
        <dbReference type="SMART" id="SM00875"/>
    </source>
</evidence>
<feature type="non-terminal residue" evidence="4">
    <location>
        <position position="1"/>
    </location>
</feature>
<dbReference type="Pfam" id="PF07707">
    <property type="entry name" value="BACK"/>
    <property type="match status" value="1"/>
</dbReference>
<dbReference type="EMBL" id="BTSX01000005">
    <property type="protein sequence ID" value="GMS98541.1"/>
    <property type="molecule type" value="Genomic_DNA"/>
</dbReference>
<dbReference type="PANTHER" id="PTHR45632:SF17">
    <property type="entry name" value="KELCH-LIKE PROTEIN 31"/>
    <property type="match status" value="1"/>
</dbReference>
<organism evidence="4 5">
    <name type="scientific">Pristionchus entomophagus</name>
    <dbReference type="NCBI Taxonomy" id="358040"/>
    <lineage>
        <taxon>Eukaryota</taxon>
        <taxon>Metazoa</taxon>
        <taxon>Ecdysozoa</taxon>
        <taxon>Nematoda</taxon>
        <taxon>Chromadorea</taxon>
        <taxon>Rhabditida</taxon>
        <taxon>Rhabditina</taxon>
        <taxon>Diplogasteromorpha</taxon>
        <taxon>Diplogasteroidea</taxon>
        <taxon>Neodiplogasteridae</taxon>
        <taxon>Pristionchus</taxon>
    </lineage>
</organism>
<keyword evidence="5" id="KW-1185">Reference proteome</keyword>
<evidence type="ECO:0000313" key="4">
    <source>
        <dbReference type="EMBL" id="GMS98541.1"/>
    </source>
</evidence>
<comment type="caution">
    <text evidence="4">The sequence shown here is derived from an EMBL/GenBank/DDBJ whole genome shotgun (WGS) entry which is preliminary data.</text>
</comment>
<dbReference type="SUPFAM" id="SSF54695">
    <property type="entry name" value="POZ domain"/>
    <property type="match status" value="1"/>
</dbReference>
<reference evidence="4" key="1">
    <citation type="submission" date="2023-10" db="EMBL/GenBank/DDBJ databases">
        <title>Genome assembly of Pristionchus species.</title>
        <authorList>
            <person name="Yoshida K."/>
            <person name="Sommer R.J."/>
        </authorList>
    </citation>
    <scope>NUCLEOTIDE SEQUENCE</scope>
    <source>
        <strain evidence="4">RS0144</strain>
    </source>
</reference>
<name>A0AAV5TWD3_9BILA</name>
<dbReference type="InterPro" id="IPR000210">
    <property type="entry name" value="BTB/POZ_dom"/>
</dbReference>
<feature type="non-terminal residue" evidence="4">
    <location>
        <position position="218"/>
    </location>
</feature>
<gene>
    <name evidence="4" type="ORF">PENTCL1PPCAC_20716</name>
</gene>
<evidence type="ECO:0000313" key="5">
    <source>
        <dbReference type="Proteomes" id="UP001432027"/>
    </source>
</evidence>
<accession>A0AAV5TWD3</accession>
<protein>
    <recommendedName>
        <fullName evidence="3">BACK domain-containing protein</fullName>
    </recommendedName>
</protein>
<dbReference type="AlphaFoldDB" id="A0AAV5TWD3"/>
<dbReference type="PANTHER" id="PTHR45632">
    <property type="entry name" value="LD33804P"/>
    <property type="match status" value="1"/>
</dbReference>
<keyword evidence="2" id="KW-0677">Repeat</keyword>
<sequence length="218" mass="25260">SVQSVIAEFDFDTIENLLNYAYTGRLTISVTNIQNLVLGAAYLDIEPVLDECARFMRKRINIDNALPLLWFCKSIAFHKIDDQILRCIYKNFIPISRTPEFLEVSVDDLESFLQRDSLNVDNEEQVFEAVIRWIGDDSDKKQYAAKLLKCVRWTHLTESIIVNTIEKTEWVMSDFDCAELVNESKDYLKNKTNGDKLKSIKTVERVCDDSHRLLYGFG</sequence>
<dbReference type="Proteomes" id="UP001432027">
    <property type="component" value="Unassembled WGS sequence"/>
</dbReference>
<dbReference type="InterPro" id="IPR011333">
    <property type="entry name" value="SKP1/BTB/POZ_sf"/>
</dbReference>